<name>A0A9W9PSJ6_9EURO</name>
<dbReference type="Proteomes" id="UP001147746">
    <property type="component" value="Unassembled WGS sequence"/>
</dbReference>
<reference evidence="1" key="1">
    <citation type="submission" date="2022-12" db="EMBL/GenBank/DDBJ databases">
        <authorList>
            <person name="Petersen C."/>
        </authorList>
    </citation>
    <scope>NUCLEOTIDE SEQUENCE</scope>
    <source>
        <strain evidence="1">IBT 21472</strain>
    </source>
</reference>
<organism evidence="1 2">
    <name type="scientific">Penicillium atrosanguineum</name>
    <dbReference type="NCBI Taxonomy" id="1132637"/>
    <lineage>
        <taxon>Eukaryota</taxon>
        <taxon>Fungi</taxon>
        <taxon>Dikarya</taxon>
        <taxon>Ascomycota</taxon>
        <taxon>Pezizomycotina</taxon>
        <taxon>Eurotiomycetes</taxon>
        <taxon>Eurotiomycetidae</taxon>
        <taxon>Eurotiales</taxon>
        <taxon>Aspergillaceae</taxon>
        <taxon>Penicillium</taxon>
    </lineage>
</organism>
<protein>
    <submittedName>
        <fullName evidence="1">Uncharacterized protein</fullName>
    </submittedName>
</protein>
<proteinExistence type="predicted"/>
<gene>
    <name evidence="1" type="ORF">N7476_008948</name>
</gene>
<accession>A0A9W9PSJ6</accession>
<evidence type="ECO:0000313" key="1">
    <source>
        <dbReference type="EMBL" id="KAJ5308292.1"/>
    </source>
</evidence>
<sequence>MQLYDPQPLQITLQALPVDYLSSDCLKDIEQKLHLNWIKFNVLSTAAMIASNSDGFWSNKLDHTCWQTIKMGTISPSGDKNELLVLSTGTKAETIYIGDVLQLTLYENGLKVGNNHASSTMPIVPDFTTYGIKHYNQRDWELSLIIAGETVDVNFNEKLKIMPAP</sequence>
<evidence type="ECO:0000313" key="2">
    <source>
        <dbReference type="Proteomes" id="UP001147746"/>
    </source>
</evidence>
<reference evidence="1" key="2">
    <citation type="journal article" date="2023" name="IMA Fungus">
        <title>Comparative genomic study of the Penicillium genus elucidates a diverse pangenome and 15 lateral gene transfer events.</title>
        <authorList>
            <person name="Petersen C."/>
            <person name="Sorensen T."/>
            <person name="Nielsen M.R."/>
            <person name="Sondergaard T.E."/>
            <person name="Sorensen J.L."/>
            <person name="Fitzpatrick D.A."/>
            <person name="Frisvad J.C."/>
            <person name="Nielsen K.L."/>
        </authorList>
    </citation>
    <scope>NUCLEOTIDE SEQUENCE</scope>
    <source>
        <strain evidence="1">IBT 21472</strain>
    </source>
</reference>
<keyword evidence="2" id="KW-1185">Reference proteome</keyword>
<comment type="caution">
    <text evidence="1">The sequence shown here is derived from an EMBL/GenBank/DDBJ whole genome shotgun (WGS) entry which is preliminary data.</text>
</comment>
<dbReference type="EMBL" id="JAPZBO010000008">
    <property type="protein sequence ID" value="KAJ5308292.1"/>
    <property type="molecule type" value="Genomic_DNA"/>
</dbReference>
<dbReference type="AlphaFoldDB" id="A0A9W9PSJ6"/>